<reference evidence="4" key="2">
    <citation type="submission" date="2013-12" db="EMBL/GenBank/DDBJ databases">
        <title>Evolution of pathogenesis and genome organization in the Tremellales.</title>
        <authorList>
            <person name="Cuomo C."/>
            <person name="Litvintseva A."/>
            <person name="Heitman J."/>
            <person name="Chen Y."/>
            <person name="Sun S."/>
            <person name="Springer D."/>
            <person name="Dromer F."/>
            <person name="Young S."/>
            <person name="Zeng Q."/>
            <person name="Chapman S."/>
            <person name="Gujja S."/>
            <person name="Saif S."/>
            <person name="Birren B."/>
        </authorList>
    </citation>
    <scope>NUCLEOTIDE SEQUENCE [LARGE SCALE GENOMIC DNA]</scope>
    <source>
        <strain evidence="4">BCC8398</strain>
    </source>
</reference>
<evidence type="ECO:0000313" key="3">
    <source>
        <dbReference type="EMBL" id="OCF35161.1"/>
    </source>
</evidence>
<keyword evidence="2" id="KW-0732">Signal</keyword>
<evidence type="ECO:0000256" key="1">
    <source>
        <dbReference type="SAM" id="MobiDB-lite"/>
    </source>
</evidence>
<evidence type="ECO:0000313" key="4">
    <source>
        <dbReference type="Proteomes" id="UP000092666"/>
    </source>
</evidence>
<reference evidence="3 4" key="1">
    <citation type="submission" date="2013-07" db="EMBL/GenBank/DDBJ databases">
        <title>The Genome Sequence of Cryptococcus heveanensis BCC8398.</title>
        <authorList>
            <consortium name="The Broad Institute Genome Sequencing Platform"/>
            <person name="Cuomo C."/>
            <person name="Litvintseva A."/>
            <person name="Chen Y."/>
            <person name="Heitman J."/>
            <person name="Sun S."/>
            <person name="Springer D."/>
            <person name="Dromer F."/>
            <person name="Young S.K."/>
            <person name="Zeng Q."/>
            <person name="Gargeya S."/>
            <person name="Fitzgerald M."/>
            <person name="Abouelleil A."/>
            <person name="Alvarado L."/>
            <person name="Berlin A.M."/>
            <person name="Chapman S.B."/>
            <person name="Dewar J."/>
            <person name="Goldberg J."/>
            <person name="Griggs A."/>
            <person name="Gujja S."/>
            <person name="Hansen M."/>
            <person name="Howarth C."/>
            <person name="Imamovic A."/>
            <person name="Larimer J."/>
            <person name="McCowan C."/>
            <person name="Murphy C."/>
            <person name="Pearson M."/>
            <person name="Priest M."/>
            <person name="Roberts A."/>
            <person name="Saif S."/>
            <person name="Shea T."/>
            <person name="Sykes S."/>
            <person name="Wortman J."/>
            <person name="Nusbaum C."/>
            <person name="Birren B."/>
        </authorList>
    </citation>
    <scope>NUCLEOTIDE SEQUENCE [LARGE SCALE GENOMIC DNA]</scope>
    <source>
        <strain evidence="3 4">BCC8398</strain>
    </source>
</reference>
<feature type="chain" id="PRO_5008627384" evidence="2">
    <location>
        <begin position="23"/>
        <end position="231"/>
    </location>
</feature>
<gene>
    <name evidence="3" type="ORF">I316_03203</name>
</gene>
<accession>A0A1B9GVW6</accession>
<sequence length="231" mass="24603">MDLFAGAIDLAFILLAILLIHRHHVPDAPQATASTPGAVPSPRPPSSPLSSNPNSPSPSPGANRHGLLNVPSITVTHPQNQRNQAQLAVPMPLRPALPGAGGAKGRHKKKSVSFSLSSMDDFLTPSPGGDDGGLIKRRPPTPFMRLPRSPSEFTPIHSPAASPVGPTASILNNRYDNAFNAKVGKPIRPMINTHIDLDNTGMPSPEETHAEMRHSPNAEDPMGVRKQWLMA</sequence>
<dbReference type="OrthoDB" id="2575763at2759"/>
<proteinExistence type="predicted"/>
<feature type="signal peptide" evidence="2">
    <location>
        <begin position="1"/>
        <end position="22"/>
    </location>
</feature>
<keyword evidence="4" id="KW-1185">Reference proteome</keyword>
<dbReference type="Proteomes" id="UP000092666">
    <property type="component" value="Unassembled WGS sequence"/>
</dbReference>
<feature type="compositionally biased region" description="Polar residues" evidence="1">
    <location>
        <begin position="71"/>
        <end position="86"/>
    </location>
</feature>
<dbReference type="AlphaFoldDB" id="A0A1B9GVW6"/>
<name>A0A1B9GVW6_9TREE</name>
<dbReference type="EMBL" id="KI669500">
    <property type="protein sequence ID" value="OCF35161.1"/>
    <property type="molecule type" value="Genomic_DNA"/>
</dbReference>
<evidence type="ECO:0000256" key="2">
    <source>
        <dbReference type="SAM" id="SignalP"/>
    </source>
</evidence>
<organism evidence="3 4">
    <name type="scientific">Kwoniella heveanensis BCC8398</name>
    <dbReference type="NCBI Taxonomy" id="1296120"/>
    <lineage>
        <taxon>Eukaryota</taxon>
        <taxon>Fungi</taxon>
        <taxon>Dikarya</taxon>
        <taxon>Basidiomycota</taxon>
        <taxon>Agaricomycotina</taxon>
        <taxon>Tremellomycetes</taxon>
        <taxon>Tremellales</taxon>
        <taxon>Cryptococcaceae</taxon>
        <taxon>Kwoniella</taxon>
    </lineage>
</organism>
<feature type="region of interest" description="Disordered" evidence="1">
    <location>
        <begin position="28"/>
        <end position="113"/>
    </location>
</feature>
<protein>
    <submittedName>
        <fullName evidence="3">Uncharacterized protein</fullName>
    </submittedName>
</protein>